<dbReference type="AlphaFoldDB" id="A0A8C0QCZ5"/>
<evidence type="ECO:0000313" key="3">
    <source>
        <dbReference type="Proteomes" id="UP000694542"/>
    </source>
</evidence>
<feature type="compositionally biased region" description="Polar residues" evidence="1">
    <location>
        <begin position="480"/>
        <end position="498"/>
    </location>
</feature>
<feature type="compositionally biased region" description="Basic and acidic residues" evidence="1">
    <location>
        <begin position="351"/>
        <end position="364"/>
    </location>
</feature>
<feature type="region of interest" description="Disordered" evidence="1">
    <location>
        <begin position="44"/>
        <end position="530"/>
    </location>
</feature>
<feature type="compositionally biased region" description="Low complexity" evidence="1">
    <location>
        <begin position="73"/>
        <end position="92"/>
    </location>
</feature>
<feature type="region of interest" description="Disordered" evidence="1">
    <location>
        <begin position="678"/>
        <end position="803"/>
    </location>
</feature>
<accession>A0A8C0QCZ5</accession>
<feature type="compositionally biased region" description="Basic residues" evidence="1">
    <location>
        <begin position="246"/>
        <end position="255"/>
    </location>
</feature>
<dbReference type="PANTHER" id="PTHR12392:SF0">
    <property type="entry name" value="LADININ-1"/>
    <property type="match status" value="1"/>
</dbReference>
<feature type="compositionally biased region" description="Low complexity" evidence="1">
    <location>
        <begin position="108"/>
        <end position="128"/>
    </location>
</feature>
<feature type="compositionally biased region" description="Low complexity" evidence="1">
    <location>
        <begin position="751"/>
        <end position="760"/>
    </location>
</feature>
<evidence type="ECO:0000256" key="1">
    <source>
        <dbReference type="SAM" id="MobiDB-lite"/>
    </source>
</evidence>
<organism evidence="2 3">
    <name type="scientific">Canis lupus familiaris</name>
    <name type="common">Dog</name>
    <name type="synonym">Canis familiaris</name>
    <dbReference type="NCBI Taxonomy" id="9615"/>
    <lineage>
        <taxon>Eukaryota</taxon>
        <taxon>Metazoa</taxon>
        <taxon>Chordata</taxon>
        <taxon>Craniata</taxon>
        <taxon>Vertebrata</taxon>
        <taxon>Euteleostomi</taxon>
        <taxon>Mammalia</taxon>
        <taxon>Eutheria</taxon>
        <taxon>Laurasiatheria</taxon>
        <taxon>Carnivora</taxon>
        <taxon>Caniformia</taxon>
        <taxon>Canidae</taxon>
        <taxon>Canis</taxon>
    </lineage>
</organism>
<proteinExistence type="predicted"/>
<sequence>MWGCSGPRLRCPAIKGAQAWGGVPSCWGCPGPGWGYPAIKGAQPWGGGPSRQGCPGPGWGCPGPALRPSGPRWAAPSSLPAPLPEEAAPSWSDGLEQEVPRPRPRPRAAPSVGPSAPAAGGRGPLPEGAGRGGAGPRAHLAAGRARRCGAGGGGMAGGRKDWSALSSLARQWTLEDEEEQERERRRRHRTLSSATDDEAPRLTQNGDSPAAERLPSVEEAEVPKPRTSVSKDEDEDEDEDVQAILRTRRERRQRRQAVEAAQAPGQPEAGAGREPSGPGQAKQQPLGPSGEQRGPRAGEDESPGGRGSAGGKEEVSGKPALPEKTLAPAERLVSAEASRSQEALGPQKTSAPEKRATPEKRPLLERTGVPEKPPAPGKTSDPERRLVSEKASLFEKSLASEKTPAAGSKLAPRRAGGQPASGGCQPAGQRGRALPDESPPSSAEQGEQRAPEPPTAASSRLPPITLQVKIPSKEGEVDTLSPTQATYSSSLRRSSPRTISFRMSPRRDNPETTLTRSASMRLPAGTAKLGEKLERYHTAVQRSESVKSPGSSRAEFFVAPVGVASKRHLFEKELLGQGRAEVASSRKENLKLSGVVTSRLNLWISRTQESGEQDPQEVGKESVVTKRTQWGRKADSSLDAEVRGRGGLPWGDPPARAHHAGTQNALLLLSSWLDPTSGTLAEPPGRPLFPHNSAKPQAPSTRGFGVSGQRGCGPGPREAVLPRDPLVFPDRRLPRRCDGRCQDRPREPAPRRLAPSLPLAQGQECRGGPTPPSWPSAPSPLCTGTSGTQAGAGPSTQGGLRTRPRWLPGPAHPGPCTAVSLSSGSPLRPPSRCLPVPVTSLPHRGLGVRTWAPGRPADGSPCTCPAPRSPALISSPVLGCGSGPERGALSVHPFTLLLQKLFSGKS</sequence>
<dbReference type="GO" id="GO:0005198">
    <property type="term" value="F:structural molecule activity"/>
    <property type="evidence" value="ECO:0007669"/>
    <property type="project" value="InterPro"/>
</dbReference>
<protein>
    <recommendedName>
        <fullName evidence="4">Ladinin 1</fullName>
    </recommendedName>
</protein>
<evidence type="ECO:0008006" key="4">
    <source>
        <dbReference type="Google" id="ProtNLM"/>
    </source>
</evidence>
<dbReference type="InterPro" id="IPR017404">
    <property type="entry name" value="Ladinin_1"/>
</dbReference>
<feature type="compositionally biased region" description="Basic and acidic residues" evidence="1">
    <location>
        <begin position="632"/>
        <end position="644"/>
    </location>
</feature>
<name>A0A8C0QCZ5_CANLF</name>
<dbReference type="Ensembl" id="ENSCAFT00040007970.1">
    <property type="protein sequence ID" value="ENSCAFP00040006941.1"/>
    <property type="gene ID" value="ENSCAFG00040004170.1"/>
</dbReference>
<reference evidence="2" key="2">
    <citation type="submission" date="2025-08" db="UniProtKB">
        <authorList>
            <consortium name="Ensembl"/>
        </authorList>
    </citation>
    <scope>IDENTIFICATION</scope>
</reference>
<feature type="region of interest" description="Disordered" evidence="1">
    <location>
        <begin position="629"/>
        <end position="657"/>
    </location>
</feature>
<evidence type="ECO:0000313" key="2">
    <source>
        <dbReference type="Ensembl" id="ENSCAFP00040006941.1"/>
    </source>
</evidence>
<dbReference type="Proteomes" id="UP000694542">
    <property type="component" value="Chromosome 7"/>
</dbReference>
<feature type="compositionally biased region" description="Gly residues" evidence="1">
    <location>
        <begin position="705"/>
        <end position="714"/>
    </location>
</feature>
<dbReference type="PANTHER" id="PTHR12392">
    <property type="entry name" value="LADININ 1"/>
    <property type="match status" value="1"/>
</dbReference>
<feature type="compositionally biased region" description="Gly residues" evidence="1">
    <location>
        <begin position="44"/>
        <end position="61"/>
    </location>
</feature>
<feature type="compositionally biased region" description="Acidic residues" evidence="1">
    <location>
        <begin position="232"/>
        <end position="241"/>
    </location>
</feature>
<feature type="compositionally biased region" description="Basic and acidic residues" evidence="1">
    <location>
        <begin position="729"/>
        <end position="750"/>
    </location>
</feature>
<feature type="compositionally biased region" description="Polar residues" evidence="1">
    <location>
        <begin position="782"/>
        <end position="799"/>
    </location>
</feature>
<feature type="compositionally biased region" description="Low complexity" evidence="1">
    <location>
        <begin position="258"/>
        <end position="275"/>
    </location>
</feature>
<feature type="compositionally biased region" description="Pro residues" evidence="1">
    <location>
        <begin position="769"/>
        <end position="778"/>
    </location>
</feature>
<reference evidence="2" key="1">
    <citation type="submission" date="2018-10" db="EMBL/GenBank/DDBJ databases">
        <title>De novo assembly of a Great Dane genome.</title>
        <authorList>
            <person name="Kidd J.M."/>
            <person name="Pendleton A.L."/>
            <person name="Shen F."/>
            <person name="Emery S."/>
        </authorList>
    </citation>
    <scope>NUCLEOTIDE SEQUENCE [LARGE SCALE GENOMIC DNA]</scope>
    <source>
        <strain evidence="2">Great Dane</strain>
    </source>
</reference>